<dbReference type="SUPFAM" id="SSF46785">
    <property type="entry name" value="Winged helix' DNA-binding domain"/>
    <property type="match status" value="1"/>
</dbReference>
<keyword evidence="4" id="KW-1185">Reference proteome</keyword>
<dbReference type="InterPro" id="IPR036390">
    <property type="entry name" value="WH_DNA-bd_sf"/>
</dbReference>
<dbReference type="Proteomes" id="UP000248806">
    <property type="component" value="Unassembled WGS sequence"/>
</dbReference>
<feature type="region of interest" description="Disordered" evidence="1">
    <location>
        <begin position="93"/>
        <end position="121"/>
    </location>
</feature>
<comment type="caution">
    <text evidence="3">The sequence shown here is derived from an EMBL/GenBank/DDBJ whole genome shotgun (WGS) entry which is preliminary data.</text>
</comment>
<dbReference type="EMBL" id="QKUF01000001">
    <property type="protein sequence ID" value="PZW36745.1"/>
    <property type="molecule type" value="Genomic_DNA"/>
</dbReference>
<dbReference type="InterPro" id="IPR036388">
    <property type="entry name" value="WH-like_DNA-bd_sf"/>
</dbReference>
<evidence type="ECO:0000256" key="1">
    <source>
        <dbReference type="SAM" id="MobiDB-lite"/>
    </source>
</evidence>
<dbReference type="Gene3D" id="1.10.10.10">
    <property type="entry name" value="Winged helix-like DNA-binding domain superfamily/Winged helix DNA-binding domain"/>
    <property type="match status" value="1"/>
</dbReference>
<sequence>MFEPNETQTDDLGSVIDTLQLGRKSGVLIVKREDTMKKEVGVITFVNGQITRATLGNLGTAEALRWLSTWKNCFFSFSPGIPPETSPTLFRMSGPLPPRQTSRQRALPPATPSVQGSPTWSGIRRIKHPAEALQIIEQYGLSRTHRRLFLLLDAQRTISELAVLVRRSPEEVHQMLGQLETLGLIQR</sequence>
<accession>A0A326UFR9</accession>
<name>A0A326UFR9_THEHA</name>
<evidence type="ECO:0000313" key="4">
    <source>
        <dbReference type="Proteomes" id="UP000248806"/>
    </source>
</evidence>
<organism evidence="3 4">
    <name type="scientific">Thermosporothrix hazakensis</name>
    <dbReference type="NCBI Taxonomy" id="644383"/>
    <lineage>
        <taxon>Bacteria</taxon>
        <taxon>Bacillati</taxon>
        <taxon>Chloroflexota</taxon>
        <taxon>Ktedonobacteria</taxon>
        <taxon>Ktedonobacterales</taxon>
        <taxon>Thermosporotrichaceae</taxon>
        <taxon>Thermosporothrix</taxon>
    </lineage>
</organism>
<evidence type="ECO:0000259" key="2">
    <source>
        <dbReference type="Pfam" id="PF14332"/>
    </source>
</evidence>
<reference evidence="3 4" key="1">
    <citation type="submission" date="2018-06" db="EMBL/GenBank/DDBJ databases">
        <title>Genomic Encyclopedia of Archaeal and Bacterial Type Strains, Phase II (KMG-II): from individual species to whole genera.</title>
        <authorList>
            <person name="Goeker M."/>
        </authorList>
    </citation>
    <scope>NUCLEOTIDE SEQUENCE [LARGE SCALE GENOMIC DNA]</scope>
    <source>
        <strain evidence="3 4">ATCC BAA-1881</strain>
    </source>
</reference>
<dbReference type="AlphaFoldDB" id="A0A326UFR9"/>
<evidence type="ECO:0000313" key="3">
    <source>
        <dbReference type="EMBL" id="PZW36745.1"/>
    </source>
</evidence>
<dbReference type="OrthoDB" id="157726at2"/>
<feature type="domain" description="PatA-like N-terminal" evidence="2">
    <location>
        <begin position="11"/>
        <end position="85"/>
    </location>
</feature>
<protein>
    <submittedName>
        <fullName evidence="3">Uncharacterized protein DUF4388</fullName>
    </submittedName>
</protein>
<gene>
    <name evidence="3" type="ORF">EI42_00928</name>
</gene>
<dbReference type="InterPro" id="IPR025497">
    <property type="entry name" value="PatA-like_N"/>
</dbReference>
<dbReference type="RefSeq" id="WP_111319254.1">
    <property type="nucleotide sequence ID" value="NZ_BIFX01000001.1"/>
</dbReference>
<proteinExistence type="predicted"/>
<dbReference type="Pfam" id="PF14332">
    <property type="entry name" value="DUF4388"/>
    <property type="match status" value="1"/>
</dbReference>